<keyword evidence="2 3" id="KW-0802">TPR repeat</keyword>
<name>A0ABT8L9U9_9BACT</name>
<feature type="transmembrane region" description="Helical" evidence="4">
    <location>
        <begin position="120"/>
        <end position="138"/>
    </location>
</feature>
<dbReference type="SMART" id="SM00028">
    <property type="entry name" value="TPR"/>
    <property type="match status" value="4"/>
</dbReference>
<evidence type="ECO:0000256" key="2">
    <source>
        <dbReference type="ARBA" id="ARBA00022803"/>
    </source>
</evidence>
<keyword evidence="6" id="KW-1185">Reference proteome</keyword>
<keyword evidence="4" id="KW-1133">Transmembrane helix</keyword>
<feature type="transmembrane region" description="Helical" evidence="4">
    <location>
        <begin position="92"/>
        <end position="114"/>
    </location>
</feature>
<keyword evidence="4" id="KW-0812">Transmembrane</keyword>
<keyword evidence="1" id="KW-0677">Repeat</keyword>
<evidence type="ECO:0000313" key="6">
    <source>
        <dbReference type="Proteomes" id="UP001172083"/>
    </source>
</evidence>
<comment type="caution">
    <text evidence="5">The sequence shown here is derived from an EMBL/GenBank/DDBJ whole genome shotgun (WGS) entry which is preliminary data.</text>
</comment>
<dbReference type="Pfam" id="PF13181">
    <property type="entry name" value="TPR_8"/>
    <property type="match status" value="1"/>
</dbReference>
<accession>A0ABT8L9U9</accession>
<organism evidence="5 6">
    <name type="scientific">Agaribacillus aureus</name>
    <dbReference type="NCBI Taxonomy" id="3051825"/>
    <lineage>
        <taxon>Bacteria</taxon>
        <taxon>Pseudomonadati</taxon>
        <taxon>Bacteroidota</taxon>
        <taxon>Cytophagia</taxon>
        <taxon>Cytophagales</taxon>
        <taxon>Splendidivirgaceae</taxon>
        <taxon>Agaribacillus</taxon>
    </lineage>
</organism>
<feature type="repeat" description="TPR" evidence="3">
    <location>
        <begin position="239"/>
        <end position="272"/>
    </location>
</feature>
<dbReference type="Pfam" id="PF00515">
    <property type="entry name" value="TPR_1"/>
    <property type="match status" value="2"/>
</dbReference>
<dbReference type="InterPro" id="IPR050498">
    <property type="entry name" value="Ycf3"/>
</dbReference>
<evidence type="ECO:0000256" key="1">
    <source>
        <dbReference type="ARBA" id="ARBA00022737"/>
    </source>
</evidence>
<protein>
    <submittedName>
        <fullName evidence="5">M50 family metallopeptidase</fullName>
    </submittedName>
</protein>
<dbReference type="PROSITE" id="PS50293">
    <property type="entry name" value="TPR_REGION"/>
    <property type="match status" value="2"/>
</dbReference>
<proteinExistence type="predicted"/>
<keyword evidence="4" id="KW-0472">Membrane</keyword>
<dbReference type="Proteomes" id="UP001172083">
    <property type="component" value="Unassembled WGS sequence"/>
</dbReference>
<gene>
    <name evidence="5" type="ORF">QQ020_20770</name>
</gene>
<dbReference type="InterPro" id="IPR019734">
    <property type="entry name" value="TPR_rpt"/>
</dbReference>
<reference evidence="5" key="1">
    <citation type="submission" date="2023-06" db="EMBL/GenBank/DDBJ databases">
        <title>Genomic of Agaribacillus aureum.</title>
        <authorList>
            <person name="Wang G."/>
        </authorList>
    </citation>
    <scope>NUCLEOTIDE SEQUENCE</scope>
    <source>
        <strain evidence="5">BMA12</strain>
    </source>
</reference>
<dbReference type="InterPro" id="IPR011990">
    <property type="entry name" value="TPR-like_helical_dom_sf"/>
</dbReference>
<dbReference type="Gene3D" id="1.25.40.10">
    <property type="entry name" value="Tetratricopeptide repeat domain"/>
    <property type="match status" value="1"/>
</dbReference>
<feature type="repeat" description="TPR" evidence="3">
    <location>
        <begin position="341"/>
        <end position="374"/>
    </location>
</feature>
<feature type="repeat" description="TPR" evidence="3">
    <location>
        <begin position="273"/>
        <end position="306"/>
    </location>
</feature>
<dbReference type="PANTHER" id="PTHR44858:SF1">
    <property type="entry name" value="UDP-N-ACETYLGLUCOSAMINE--PEPTIDE N-ACETYLGLUCOSAMINYLTRANSFERASE SPINDLY-RELATED"/>
    <property type="match status" value="1"/>
</dbReference>
<evidence type="ECO:0000313" key="5">
    <source>
        <dbReference type="EMBL" id="MDN5214527.1"/>
    </source>
</evidence>
<dbReference type="PANTHER" id="PTHR44858">
    <property type="entry name" value="TETRATRICOPEPTIDE REPEAT PROTEIN 6"/>
    <property type="match status" value="1"/>
</dbReference>
<dbReference type="EMBL" id="JAUJEB010000005">
    <property type="protein sequence ID" value="MDN5214527.1"/>
    <property type="molecule type" value="Genomic_DNA"/>
</dbReference>
<evidence type="ECO:0000256" key="3">
    <source>
        <dbReference type="PROSITE-ProRule" id="PRU00339"/>
    </source>
</evidence>
<dbReference type="PROSITE" id="PS50005">
    <property type="entry name" value="TPR"/>
    <property type="match status" value="3"/>
</dbReference>
<dbReference type="RefSeq" id="WP_346759866.1">
    <property type="nucleotide sequence ID" value="NZ_JAUJEB010000005.1"/>
</dbReference>
<evidence type="ECO:0000256" key="4">
    <source>
        <dbReference type="SAM" id="Phobius"/>
    </source>
</evidence>
<dbReference type="SUPFAM" id="SSF48452">
    <property type="entry name" value="TPR-like"/>
    <property type="match status" value="1"/>
</dbReference>
<sequence length="397" mass="45523">MENFLLILITFILLIALTRVISVAIHEMGHALAGLILLKGNISIYIGSHGDPKKGFHFGIGRLKVHFKYNPLLWSHGLCVSNATQITLLRNYLFTLAGPLASLITTFICLFLLVDPNPHGVIKIIAIFLFFSSLLDFFQNIRPNEDPIFLHDGSMTYNDGQTLKLLKSYKGVCKELIKLNEYHSNNNTKEGIKFFEETYAKKKDINLLRMGATMYIKDENFEKAFELFSQLQTITELTADDYCNYALAYSYSEEHSKALELYNKSLKMNPDNFYSLNNRGYTFNLIGQYESAMKDFDKAIELNPKFAHAYNNRGLSKIKMGNEKEGLGDIEKSMQLDGNNSYAYKNLGIYHMEKGELQRAIEFFHKAREIDPKTHGLFDLIEDTENQMQADKNRYKA</sequence>